<proteinExistence type="predicted"/>
<organism evidence="1 2">
    <name type="scientific">Pseudonocardia alaniniphila</name>
    <dbReference type="NCBI Taxonomy" id="75291"/>
    <lineage>
        <taxon>Bacteria</taxon>
        <taxon>Bacillati</taxon>
        <taxon>Actinomycetota</taxon>
        <taxon>Actinomycetes</taxon>
        <taxon>Pseudonocardiales</taxon>
        <taxon>Pseudonocardiaceae</taxon>
        <taxon>Pseudonocardia</taxon>
    </lineage>
</organism>
<comment type="caution">
    <text evidence="1">The sequence shown here is derived from an EMBL/GenBank/DDBJ whole genome shotgun (WGS) entry which is preliminary data.</text>
</comment>
<dbReference type="Proteomes" id="UP001299970">
    <property type="component" value="Unassembled WGS sequence"/>
</dbReference>
<dbReference type="Gene3D" id="3.30.530.20">
    <property type="match status" value="1"/>
</dbReference>
<dbReference type="InterPro" id="IPR019587">
    <property type="entry name" value="Polyketide_cyclase/dehydratase"/>
</dbReference>
<evidence type="ECO:0000313" key="2">
    <source>
        <dbReference type="Proteomes" id="UP001299970"/>
    </source>
</evidence>
<sequence>MAAKKNLIEASVVIRKPREEVFGFYRDFGNLPRFLGDVMAVEQVGPTDSRWTIQGPLGVRLAWTVRVTEERANELIRYETVGLPQLTTYWEIHFDPGSRAGETEVREVMKAPLGRSGRALLAVIRKFPDKEVAANLNRLKQLMETGTVTDTSYAVAGKFGRRAH</sequence>
<accession>A0ABS9T912</accession>
<dbReference type="Pfam" id="PF10604">
    <property type="entry name" value="Polyketide_cyc2"/>
    <property type="match status" value="1"/>
</dbReference>
<dbReference type="SUPFAM" id="SSF55961">
    <property type="entry name" value="Bet v1-like"/>
    <property type="match status" value="1"/>
</dbReference>
<evidence type="ECO:0000313" key="1">
    <source>
        <dbReference type="EMBL" id="MCH6165031.1"/>
    </source>
</evidence>
<gene>
    <name evidence="1" type="ORF">MMF94_04990</name>
</gene>
<name>A0ABS9T912_9PSEU</name>
<dbReference type="InterPro" id="IPR023393">
    <property type="entry name" value="START-like_dom_sf"/>
</dbReference>
<dbReference type="EMBL" id="JAKXMK010000004">
    <property type="protein sequence ID" value="MCH6165031.1"/>
    <property type="molecule type" value="Genomic_DNA"/>
</dbReference>
<dbReference type="RefSeq" id="WP_241035067.1">
    <property type="nucleotide sequence ID" value="NZ_BAAAJF010000018.1"/>
</dbReference>
<keyword evidence="2" id="KW-1185">Reference proteome</keyword>
<reference evidence="1 2" key="1">
    <citation type="submission" date="2022-03" db="EMBL/GenBank/DDBJ databases">
        <title>Pseudonocardia alaer sp. nov., a novel actinomycete isolated from reed forest soil.</title>
        <authorList>
            <person name="Wang L."/>
        </authorList>
    </citation>
    <scope>NUCLEOTIDE SEQUENCE [LARGE SCALE GENOMIC DNA]</scope>
    <source>
        <strain evidence="1 2">Y-16303</strain>
    </source>
</reference>
<protein>
    <submittedName>
        <fullName evidence="1">SRPBCC family protein</fullName>
    </submittedName>
</protein>